<evidence type="ECO:0000313" key="1">
    <source>
        <dbReference type="EMBL" id="GAP39339.1"/>
    </source>
</evidence>
<dbReference type="EMBL" id="DF968179">
    <property type="protein sequence ID" value="GAP39339.1"/>
    <property type="molecule type" value="Genomic_DNA"/>
</dbReference>
<keyword evidence="2" id="KW-1185">Reference proteome</keyword>
<proteinExistence type="predicted"/>
<evidence type="ECO:0000313" key="2">
    <source>
        <dbReference type="Proteomes" id="UP000053370"/>
    </source>
</evidence>
<dbReference type="OrthoDB" id="161523at2"/>
<reference evidence="1" key="1">
    <citation type="journal article" date="2015" name="Genome Announc.">
        <title>Draft Genome Sequence of Anaerolineae Strain TC1, a Novel Isolate from a Methanogenic Wastewater Treatment System.</title>
        <authorList>
            <person name="Matsuura N."/>
            <person name="Tourlousse D.M."/>
            <person name="Sun L."/>
            <person name="Toyonaga M."/>
            <person name="Kuroda K."/>
            <person name="Ohashi A."/>
            <person name="Cruz R."/>
            <person name="Yamaguchi T."/>
            <person name="Sekiguchi Y."/>
        </authorList>
    </citation>
    <scope>NUCLEOTIDE SEQUENCE [LARGE SCALE GENOMIC DNA]</scope>
    <source>
        <strain evidence="1">TC1</strain>
    </source>
</reference>
<sequence length="100" mass="11992">MPVKLIMTWDILPNHEQEYFDFLVREFVPSLNRMGFELSDAWATIYGEQPQVMICALLPDELEAEQRMAKNEWMELLEQLQKYIQNFEYKLVPAKQGFQF</sequence>
<protein>
    <submittedName>
        <fullName evidence="1">Uncharacterized protein</fullName>
    </submittedName>
</protein>
<accession>A0A0K8PA05</accession>
<name>A0A0K8PA05_9CHLR</name>
<dbReference type="AlphaFoldDB" id="A0A0K8PA05"/>
<gene>
    <name evidence="1" type="ORF">ATC1_11267</name>
</gene>
<organism evidence="1">
    <name type="scientific">Flexilinea flocculi</name>
    <dbReference type="NCBI Taxonomy" id="1678840"/>
    <lineage>
        <taxon>Bacteria</taxon>
        <taxon>Bacillati</taxon>
        <taxon>Chloroflexota</taxon>
        <taxon>Anaerolineae</taxon>
        <taxon>Anaerolineales</taxon>
        <taxon>Anaerolineaceae</taxon>
        <taxon>Flexilinea</taxon>
    </lineage>
</organism>
<dbReference type="RefSeq" id="WP_062277474.1">
    <property type="nucleotide sequence ID" value="NZ_DF968179.1"/>
</dbReference>
<dbReference type="Proteomes" id="UP000053370">
    <property type="component" value="Unassembled WGS sequence"/>
</dbReference>
<dbReference type="STRING" id="1678840.ATC1_11267"/>